<dbReference type="AlphaFoldDB" id="A0A9N8HJ00"/>
<evidence type="ECO:0000313" key="3">
    <source>
        <dbReference type="Proteomes" id="UP001153069"/>
    </source>
</evidence>
<feature type="compositionally biased region" description="Low complexity" evidence="1">
    <location>
        <begin position="371"/>
        <end position="385"/>
    </location>
</feature>
<proteinExistence type="predicted"/>
<dbReference type="EMBL" id="CAICTM010000657">
    <property type="protein sequence ID" value="CAB9514512.1"/>
    <property type="molecule type" value="Genomic_DNA"/>
</dbReference>
<comment type="caution">
    <text evidence="2">The sequence shown here is derived from an EMBL/GenBank/DDBJ whole genome shotgun (WGS) entry which is preliminary data.</text>
</comment>
<reference evidence="2" key="1">
    <citation type="submission" date="2020-06" db="EMBL/GenBank/DDBJ databases">
        <authorList>
            <consortium name="Plant Systems Biology data submission"/>
        </authorList>
    </citation>
    <scope>NUCLEOTIDE SEQUENCE</scope>
    <source>
        <strain evidence="2">D6</strain>
    </source>
</reference>
<keyword evidence="3" id="KW-1185">Reference proteome</keyword>
<name>A0A9N8HJ00_9STRA</name>
<accession>A0A9N8HJ00</accession>
<evidence type="ECO:0000313" key="2">
    <source>
        <dbReference type="EMBL" id="CAB9514512.1"/>
    </source>
</evidence>
<dbReference type="Proteomes" id="UP001153069">
    <property type="component" value="Unassembled WGS sequence"/>
</dbReference>
<gene>
    <name evidence="2" type="ORF">SEMRO_658_G182680.1</name>
</gene>
<feature type="region of interest" description="Disordered" evidence="1">
    <location>
        <begin position="365"/>
        <end position="396"/>
    </location>
</feature>
<sequence>MTARTSAPLHAHESSSSRTMSKKCSQTIKSIKKFSPSPAMAKGATNPLTLHAVNDDLFPRLWSFLAEIMLVEGSLFPSTKEAISWMVNSKYSGAATPSSNNSSNKKNKIVDPFEMAIHAEALRYAERLLNDQDELGSSSNWQNNQTSCLSRSGRAEAALVVLLFSHLNRTTTALHGEQGISTAMANVSPSQCDGSSSSKNMLKRMISKSQQPKSLKAGFTSPLFSSTSSAANRGTLPEHLRGSAFAGDDCAIALGRLVAWVDSYEEQLLAKGVLTSEILQILNDDSNVPMAPFAPETAPWSKKLQTLDGTHAQDLTHALLLVSYAPESVPDSAAWASLNQTIGNDNATAMVIWWSLRLTLQGAQGLHTPRRSSNSSHNSGSTRRSIGQRQPRRSYY</sequence>
<evidence type="ECO:0000256" key="1">
    <source>
        <dbReference type="SAM" id="MobiDB-lite"/>
    </source>
</evidence>
<organism evidence="2 3">
    <name type="scientific">Seminavis robusta</name>
    <dbReference type="NCBI Taxonomy" id="568900"/>
    <lineage>
        <taxon>Eukaryota</taxon>
        <taxon>Sar</taxon>
        <taxon>Stramenopiles</taxon>
        <taxon>Ochrophyta</taxon>
        <taxon>Bacillariophyta</taxon>
        <taxon>Bacillariophyceae</taxon>
        <taxon>Bacillariophycidae</taxon>
        <taxon>Naviculales</taxon>
        <taxon>Naviculaceae</taxon>
        <taxon>Seminavis</taxon>
    </lineage>
</organism>
<feature type="region of interest" description="Disordered" evidence="1">
    <location>
        <begin position="1"/>
        <end position="23"/>
    </location>
</feature>
<protein>
    <submittedName>
        <fullName evidence="2">Uncharacterized protein</fullName>
    </submittedName>
</protein>